<dbReference type="Proteomes" id="UP001186974">
    <property type="component" value="Unassembled WGS sequence"/>
</dbReference>
<protein>
    <submittedName>
        <fullName evidence="1">Uncharacterized protein</fullName>
    </submittedName>
</protein>
<accession>A0ACC3DRU6</accession>
<gene>
    <name evidence="1" type="ORF">LTS18_005115</name>
</gene>
<proteinExistence type="predicted"/>
<dbReference type="EMBL" id="JAWDJW010001212">
    <property type="protein sequence ID" value="KAK3079339.1"/>
    <property type="molecule type" value="Genomic_DNA"/>
</dbReference>
<reference evidence="1" key="1">
    <citation type="submission" date="2024-09" db="EMBL/GenBank/DDBJ databases">
        <title>Black Yeasts Isolated from many extreme environments.</title>
        <authorList>
            <person name="Coleine C."/>
            <person name="Stajich J.E."/>
            <person name="Selbmann L."/>
        </authorList>
    </citation>
    <scope>NUCLEOTIDE SEQUENCE</scope>
    <source>
        <strain evidence="1">CCFEE 5737</strain>
    </source>
</reference>
<comment type="caution">
    <text evidence="1">The sequence shown here is derived from an EMBL/GenBank/DDBJ whole genome shotgun (WGS) entry which is preliminary data.</text>
</comment>
<keyword evidence="2" id="KW-1185">Reference proteome</keyword>
<evidence type="ECO:0000313" key="1">
    <source>
        <dbReference type="EMBL" id="KAK3079339.1"/>
    </source>
</evidence>
<sequence>NIGNKKELFCTILNCKRNSGTGFTRKENLAEHMRRVHRQPSASTDAESPSARRDSADPDEAETPVEEPEDESDGIDRSPLEKRKRIEEVETDPNASEENLRETVKRLKRITEEQAERIKRLEEYALASQQQR</sequence>
<organism evidence="1 2">
    <name type="scientific">Coniosporium uncinatum</name>
    <dbReference type="NCBI Taxonomy" id="93489"/>
    <lineage>
        <taxon>Eukaryota</taxon>
        <taxon>Fungi</taxon>
        <taxon>Dikarya</taxon>
        <taxon>Ascomycota</taxon>
        <taxon>Pezizomycotina</taxon>
        <taxon>Dothideomycetes</taxon>
        <taxon>Dothideomycetes incertae sedis</taxon>
        <taxon>Coniosporium</taxon>
    </lineage>
</organism>
<feature type="non-terminal residue" evidence="1">
    <location>
        <position position="1"/>
    </location>
</feature>
<name>A0ACC3DRU6_9PEZI</name>
<evidence type="ECO:0000313" key="2">
    <source>
        <dbReference type="Proteomes" id="UP001186974"/>
    </source>
</evidence>